<dbReference type="InterPro" id="IPR000847">
    <property type="entry name" value="LysR_HTH_N"/>
</dbReference>
<dbReference type="InterPro" id="IPR050950">
    <property type="entry name" value="HTH-type_LysR_regulators"/>
</dbReference>
<dbReference type="SUPFAM" id="SSF46785">
    <property type="entry name" value="Winged helix' DNA-binding domain"/>
    <property type="match status" value="1"/>
</dbReference>
<dbReference type="GO" id="GO:0003700">
    <property type="term" value="F:DNA-binding transcription factor activity"/>
    <property type="evidence" value="ECO:0007669"/>
    <property type="project" value="InterPro"/>
</dbReference>
<protein>
    <submittedName>
        <fullName evidence="7">LysR family transcriptional regulator</fullName>
    </submittedName>
</protein>
<dbReference type="AlphaFoldDB" id="A0AAX2ZDC9"/>
<evidence type="ECO:0000313" key="8">
    <source>
        <dbReference type="Proteomes" id="UP001198983"/>
    </source>
</evidence>
<dbReference type="Proteomes" id="UP001198983">
    <property type="component" value="Chromosome"/>
</dbReference>
<dbReference type="GO" id="GO:0005829">
    <property type="term" value="C:cytosol"/>
    <property type="evidence" value="ECO:0007669"/>
    <property type="project" value="TreeGrafter"/>
</dbReference>
<evidence type="ECO:0000256" key="5">
    <source>
        <dbReference type="SAM" id="Coils"/>
    </source>
</evidence>
<evidence type="ECO:0000313" key="7">
    <source>
        <dbReference type="EMBL" id="UEL46407.1"/>
    </source>
</evidence>
<dbReference type="InterPro" id="IPR036388">
    <property type="entry name" value="WH-like_DNA-bd_sf"/>
</dbReference>
<dbReference type="Gene3D" id="3.40.190.290">
    <property type="match status" value="1"/>
</dbReference>
<dbReference type="SUPFAM" id="SSF53850">
    <property type="entry name" value="Periplasmic binding protein-like II"/>
    <property type="match status" value="1"/>
</dbReference>
<comment type="similarity">
    <text evidence="1">Belongs to the LysR transcriptional regulatory family.</text>
</comment>
<keyword evidence="5" id="KW-0175">Coiled coil</keyword>
<keyword evidence="8" id="KW-1185">Reference proteome</keyword>
<dbReference type="PANTHER" id="PTHR30419">
    <property type="entry name" value="HTH-TYPE TRANSCRIPTIONAL REGULATOR YBHD"/>
    <property type="match status" value="1"/>
</dbReference>
<gene>
    <name evidence="7" type="ORF">JW646_12205</name>
</gene>
<evidence type="ECO:0000259" key="6">
    <source>
        <dbReference type="PROSITE" id="PS50931"/>
    </source>
</evidence>
<name>A0AAX2ZDC9_9FIRM</name>
<dbReference type="KEGG" id="tem:JW646_12205"/>
<dbReference type="Pfam" id="PF03466">
    <property type="entry name" value="LysR_substrate"/>
    <property type="match status" value="1"/>
</dbReference>
<evidence type="ECO:0000256" key="1">
    <source>
        <dbReference type="ARBA" id="ARBA00009437"/>
    </source>
</evidence>
<feature type="coiled-coil region" evidence="5">
    <location>
        <begin position="65"/>
        <end position="92"/>
    </location>
</feature>
<sequence length="298" mass="34234">MNIRHIAYFVEVAKERNFTKAANNLHLSQPALSKVIKNLELDLGVSLIDRAAKQFKLTDQGEIFFENSKNALNNINEELDQLNCSINCTKGRLVVGIPPVIGTVYFTSIIAKFKKKYPNIDFIVIEEGANSIRDKVKTSELDIGIVILPTKSEGLNVIKMIESENVLIAHKDNKLVNLNKVTVKDLKEENFITLNKRYMLYDTLKRLCRENGFETKIAFESSQWDFVAEMVSLNQGIAILPEPIVHRFKDDNIRRVVLEDVKIPWEIAIILKKDRYISYAMKEFVKICEEESKELNKK</sequence>
<dbReference type="InterPro" id="IPR036390">
    <property type="entry name" value="WH_DNA-bd_sf"/>
</dbReference>
<dbReference type="GO" id="GO:0003677">
    <property type="term" value="F:DNA binding"/>
    <property type="evidence" value="ECO:0007669"/>
    <property type="project" value="UniProtKB-KW"/>
</dbReference>
<dbReference type="InterPro" id="IPR005119">
    <property type="entry name" value="LysR_subst-bd"/>
</dbReference>
<dbReference type="RefSeq" id="WP_148555979.1">
    <property type="nucleotide sequence ID" value="NZ_CP081135.1"/>
</dbReference>
<dbReference type="PANTHER" id="PTHR30419:SF8">
    <property type="entry name" value="NITROGEN ASSIMILATION TRANSCRIPTIONAL ACTIVATOR-RELATED"/>
    <property type="match status" value="1"/>
</dbReference>
<reference evidence="7 8" key="1">
    <citation type="journal article" date="2023" name="Int. J. Syst. Evol. Microbiol.">
        <title>Terrisporobacter hibernicus sp. nov., isolated from bovine faeces in Northern Ireland.</title>
        <authorList>
            <person name="Mitchell M."/>
            <person name="Nguyen S.V."/>
            <person name="Connor M."/>
            <person name="Fairley D.J."/>
            <person name="Donoghue O."/>
            <person name="Marshall H."/>
            <person name="Koolman L."/>
            <person name="McMullan G."/>
            <person name="Schaffer K.E."/>
            <person name="McGrath J.W."/>
            <person name="Fanning S."/>
        </authorList>
    </citation>
    <scope>NUCLEOTIDE SEQUENCE [LARGE SCALE GENOMIC DNA]</scope>
    <source>
        <strain evidence="7 8">MCA3</strain>
    </source>
</reference>
<evidence type="ECO:0000256" key="4">
    <source>
        <dbReference type="ARBA" id="ARBA00023163"/>
    </source>
</evidence>
<evidence type="ECO:0000256" key="2">
    <source>
        <dbReference type="ARBA" id="ARBA00023015"/>
    </source>
</evidence>
<dbReference type="FunFam" id="1.10.10.10:FF:000001">
    <property type="entry name" value="LysR family transcriptional regulator"/>
    <property type="match status" value="1"/>
</dbReference>
<dbReference type="EMBL" id="CP081135">
    <property type="protein sequence ID" value="UEL46407.1"/>
    <property type="molecule type" value="Genomic_DNA"/>
</dbReference>
<keyword evidence="2" id="KW-0805">Transcription regulation</keyword>
<keyword evidence="3" id="KW-0238">DNA-binding</keyword>
<dbReference type="PRINTS" id="PR00039">
    <property type="entry name" value="HTHLYSR"/>
</dbReference>
<dbReference type="Pfam" id="PF00126">
    <property type="entry name" value="HTH_1"/>
    <property type="match status" value="1"/>
</dbReference>
<dbReference type="Gene3D" id="1.10.10.10">
    <property type="entry name" value="Winged helix-like DNA-binding domain superfamily/Winged helix DNA-binding domain"/>
    <property type="match status" value="1"/>
</dbReference>
<accession>A0AAX2ZDC9</accession>
<feature type="domain" description="HTH lysR-type" evidence="6">
    <location>
        <begin position="1"/>
        <end position="58"/>
    </location>
</feature>
<proteinExistence type="inferred from homology"/>
<dbReference type="PROSITE" id="PS50931">
    <property type="entry name" value="HTH_LYSR"/>
    <property type="match status" value="1"/>
</dbReference>
<keyword evidence="4" id="KW-0804">Transcription</keyword>
<organism evidence="7 8">
    <name type="scientific">Terrisporobacter hibernicus</name>
    <dbReference type="NCBI Taxonomy" id="2813371"/>
    <lineage>
        <taxon>Bacteria</taxon>
        <taxon>Bacillati</taxon>
        <taxon>Bacillota</taxon>
        <taxon>Clostridia</taxon>
        <taxon>Peptostreptococcales</taxon>
        <taxon>Peptostreptococcaceae</taxon>
        <taxon>Terrisporobacter</taxon>
    </lineage>
</organism>
<evidence type="ECO:0000256" key="3">
    <source>
        <dbReference type="ARBA" id="ARBA00023125"/>
    </source>
</evidence>